<feature type="region of interest" description="Disordered" evidence="5">
    <location>
        <begin position="470"/>
        <end position="598"/>
    </location>
</feature>
<dbReference type="InterPro" id="IPR011009">
    <property type="entry name" value="Kinase-like_dom_sf"/>
</dbReference>
<feature type="compositionally biased region" description="Pro residues" evidence="5">
    <location>
        <begin position="336"/>
        <end position="350"/>
    </location>
</feature>
<evidence type="ECO:0000256" key="6">
    <source>
        <dbReference type="SAM" id="Phobius"/>
    </source>
</evidence>
<evidence type="ECO:0000256" key="5">
    <source>
        <dbReference type="SAM" id="MobiDB-lite"/>
    </source>
</evidence>
<dbReference type="SUPFAM" id="SSF56112">
    <property type="entry name" value="Protein kinase-like (PK-like)"/>
    <property type="match status" value="1"/>
</dbReference>
<dbReference type="Proteomes" id="UP000315369">
    <property type="component" value="Unassembled WGS sequence"/>
</dbReference>
<evidence type="ECO:0000256" key="3">
    <source>
        <dbReference type="ARBA" id="ARBA00022777"/>
    </source>
</evidence>
<sequence>MKKPTLFGKYLLLERINVGGMAEVFIAKAFGVEGFERILAIKKILPTMAEDEEFITMFIDEARISVQLNHANVVHIHELGKHDDTYFIAMEYVAGRDVRTMLERYRRRKEIMPTAQAVFIASKLCDGLDYAHRKKDARGQDLHIIHRDVSPQNVLISYEGEVKVIDFGIAKAANRSQKTQAGILKGKFGYMSPEQVRGMPIDRRSDIFAVGVLLYEMLTGEKLFVGESDFSTLEKVRNADVPLPREFNPNIPPGLEKVVLKALARETEDRYQWGSDLAEDLMRFLLAGDAIYSSKHLSSYMKEAFAEDMLREAEKMERYAGIERPDQIETSGVTVPPSPPRQSTRRPPPAVVVTGSPAGRAPTAPAHPAPNYIPPPTAEELEEMDGGGADKTQIVDSTQTFMSPETRVAESSVLVDDSITGRSEIPTLQGSGTASAYPSREPEPSVRKGKSGPKSQVVITSEDGEAYAGATMIGPAPTAPPTRSKASAEPPEETTGNITVSANGRSNRVPRRGSSPQHQDAGGYDAPQDDGGYDTHDGYGSEDGGGYPDDTQEREEVTGTQTPAPAPKKGAKATAKPVPVAKPKTKTKSRPAAKGSPLQSLANLPKPVLFGSAAGIAVVVLLLLVVLFGGPSGEQVTFTVPQAGAVVEVNGQKVEPNMMLALPAGDYEVVASAPGHKPEKKFVTVVEGPPLAVSFNLVPEVVAQAPPEEPPARPSEPVANPGGQERPSGTIVDPGQTGTPTPPQNPDPPTAVVDAQPPDTAPAPGTETPTPPPTQKPPPANPVVENKPVEPPPPALKKLAAVFEGESGAEISVNGKKVGRTPAARLANLEVGKTYQFTAKLAGYKTYSGEFLAEGDGGELTISFDLTKEEKRVETVKPPPAPPTPPKPKATGMLACSTKPAGAEILVDGKKTGRQTPVTLGSPLVLPVGKRKISFKLNGKTTKPVVVSISENKIEKLVNFAIE</sequence>
<feature type="region of interest" description="Disordered" evidence="5">
    <location>
        <begin position="407"/>
        <end position="456"/>
    </location>
</feature>
<evidence type="ECO:0000313" key="8">
    <source>
        <dbReference type="EMBL" id="TQF15051.1"/>
    </source>
</evidence>
<protein>
    <submittedName>
        <fullName evidence="8">Protein kinase</fullName>
    </submittedName>
</protein>
<dbReference type="OrthoDB" id="9801841at2"/>
<dbReference type="Pfam" id="PF00069">
    <property type="entry name" value="Pkinase"/>
    <property type="match status" value="1"/>
</dbReference>
<feature type="compositionally biased region" description="Pro residues" evidence="5">
    <location>
        <begin position="769"/>
        <end position="781"/>
    </location>
</feature>
<keyword evidence="6" id="KW-0472">Membrane</keyword>
<feature type="compositionally biased region" description="Polar residues" evidence="5">
    <location>
        <begin position="494"/>
        <end position="506"/>
    </location>
</feature>
<feature type="region of interest" description="Disordered" evidence="5">
    <location>
        <begin position="323"/>
        <end position="388"/>
    </location>
</feature>
<feature type="transmembrane region" description="Helical" evidence="6">
    <location>
        <begin position="608"/>
        <end position="628"/>
    </location>
</feature>
<keyword evidence="4" id="KW-0067">ATP-binding</keyword>
<feature type="domain" description="Protein kinase" evidence="7">
    <location>
        <begin position="10"/>
        <end position="285"/>
    </location>
</feature>
<dbReference type="Pfam" id="PF08308">
    <property type="entry name" value="PEGA"/>
    <property type="match status" value="1"/>
</dbReference>
<keyword evidence="6" id="KW-1133">Transmembrane helix</keyword>
<dbReference type="RefSeq" id="WP_141643227.1">
    <property type="nucleotide sequence ID" value="NZ_VIFM01000052.1"/>
</dbReference>
<feature type="compositionally biased region" description="Low complexity" evidence="5">
    <location>
        <begin position="572"/>
        <end position="582"/>
    </location>
</feature>
<dbReference type="GO" id="GO:0004674">
    <property type="term" value="F:protein serine/threonine kinase activity"/>
    <property type="evidence" value="ECO:0007669"/>
    <property type="project" value="TreeGrafter"/>
</dbReference>
<proteinExistence type="predicted"/>
<feature type="compositionally biased region" description="Pro residues" evidence="5">
    <location>
        <begin position="877"/>
        <end position="888"/>
    </location>
</feature>
<keyword evidence="1" id="KW-0808">Transferase</keyword>
<dbReference type="InterPro" id="IPR008266">
    <property type="entry name" value="Tyr_kinase_AS"/>
</dbReference>
<dbReference type="PROSITE" id="PS00109">
    <property type="entry name" value="PROTEIN_KINASE_TYR"/>
    <property type="match status" value="1"/>
</dbReference>
<dbReference type="AlphaFoldDB" id="A0A540X1A8"/>
<evidence type="ECO:0000259" key="7">
    <source>
        <dbReference type="PROSITE" id="PS50011"/>
    </source>
</evidence>
<comment type="caution">
    <text evidence="8">The sequence shown here is derived from an EMBL/GenBank/DDBJ whole genome shotgun (WGS) entry which is preliminary data.</text>
</comment>
<dbReference type="PANTHER" id="PTHR43289">
    <property type="entry name" value="MITOGEN-ACTIVATED PROTEIN KINASE KINASE KINASE 20-RELATED"/>
    <property type="match status" value="1"/>
</dbReference>
<name>A0A540X1A8_9BACT</name>
<feature type="compositionally biased region" description="Polar residues" evidence="5">
    <location>
        <begin position="426"/>
        <end position="436"/>
    </location>
</feature>
<keyword evidence="3 8" id="KW-0418">Kinase</keyword>
<dbReference type="InterPro" id="IPR013229">
    <property type="entry name" value="PEGA"/>
</dbReference>
<dbReference type="PROSITE" id="PS50011">
    <property type="entry name" value="PROTEIN_KINASE_DOM"/>
    <property type="match status" value="1"/>
</dbReference>
<gene>
    <name evidence="8" type="ORF">FJV41_15345</name>
</gene>
<dbReference type="GO" id="GO:0005524">
    <property type="term" value="F:ATP binding"/>
    <property type="evidence" value="ECO:0007669"/>
    <property type="project" value="UniProtKB-KW"/>
</dbReference>
<keyword evidence="2" id="KW-0547">Nucleotide-binding</keyword>
<dbReference type="Gene3D" id="3.30.200.20">
    <property type="entry name" value="Phosphorylase Kinase, domain 1"/>
    <property type="match status" value="1"/>
</dbReference>
<evidence type="ECO:0000256" key="4">
    <source>
        <dbReference type="ARBA" id="ARBA00022840"/>
    </source>
</evidence>
<evidence type="ECO:0000256" key="1">
    <source>
        <dbReference type="ARBA" id="ARBA00022679"/>
    </source>
</evidence>
<dbReference type="EMBL" id="VIFM01000052">
    <property type="protein sequence ID" value="TQF15051.1"/>
    <property type="molecule type" value="Genomic_DNA"/>
</dbReference>
<dbReference type="PANTHER" id="PTHR43289:SF6">
    <property type="entry name" value="SERINE_THREONINE-PROTEIN KINASE NEKL-3"/>
    <property type="match status" value="1"/>
</dbReference>
<keyword evidence="9" id="KW-1185">Reference proteome</keyword>
<feature type="compositionally biased region" description="Pro residues" evidence="5">
    <location>
        <begin position="740"/>
        <end position="749"/>
    </location>
</feature>
<evidence type="ECO:0000313" key="9">
    <source>
        <dbReference type="Proteomes" id="UP000315369"/>
    </source>
</evidence>
<evidence type="ECO:0000256" key="2">
    <source>
        <dbReference type="ARBA" id="ARBA00022741"/>
    </source>
</evidence>
<feature type="region of interest" description="Disordered" evidence="5">
    <location>
        <begin position="870"/>
        <end position="891"/>
    </location>
</feature>
<feature type="compositionally biased region" description="Pro residues" evidence="5">
    <location>
        <begin position="365"/>
        <end position="377"/>
    </location>
</feature>
<dbReference type="CDD" id="cd14014">
    <property type="entry name" value="STKc_PknB_like"/>
    <property type="match status" value="1"/>
</dbReference>
<accession>A0A540X1A8</accession>
<feature type="region of interest" description="Disordered" evidence="5">
    <location>
        <begin position="705"/>
        <end position="795"/>
    </location>
</feature>
<organism evidence="8 9">
    <name type="scientific">Myxococcus llanfairpwllgwyngyllgogerychwyrndrobwllllantysiliogogogochensis</name>
    <dbReference type="NCBI Taxonomy" id="2590453"/>
    <lineage>
        <taxon>Bacteria</taxon>
        <taxon>Pseudomonadati</taxon>
        <taxon>Myxococcota</taxon>
        <taxon>Myxococcia</taxon>
        <taxon>Myxococcales</taxon>
        <taxon>Cystobacterineae</taxon>
        <taxon>Myxococcaceae</taxon>
        <taxon>Myxococcus</taxon>
    </lineage>
</organism>
<dbReference type="InterPro" id="IPR000719">
    <property type="entry name" value="Prot_kinase_dom"/>
</dbReference>
<dbReference type="Gene3D" id="1.10.510.10">
    <property type="entry name" value="Transferase(Phosphotransferase) domain 1"/>
    <property type="match status" value="1"/>
</dbReference>
<reference evidence="8 9" key="1">
    <citation type="submission" date="2019-06" db="EMBL/GenBank/DDBJ databases">
        <authorList>
            <person name="Livingstone P."/>
            <person name="Whitworth D."/>
        </authorList>
    </citation>
    <scope>NUCLEOTIDE SEQUENCE [LARGE SCALE GENOMIC DNA]</scope>
    <source>
        <strain evidence="8 9">AM401</strain>
    </source>
</reference>
<keyword evidence="6" id="KW-0812">Transmembrane</keyword>